<keyword evidence="4" id="KW-0109">Calcium transport</keyword>
<accession>A0A9W3B8S2</accession>
<proteinExistence type="predicted"/>
<evidence type="ECO:0000256" key="7">
    <source>
        <dbReference type="ARBA" id="ARBA00022837"/>
    </source>
</evidence>
<name>A0A9W3B8S2_BIOGL</name>
<organism evidence="12 13">
    <name type="scientific">Biomphalaria glabrata</name>
    <name type="common">Bloodfluke planorb</name>
    <name type="synonym">Freshwater snail</name>
    <dbReference type="NCBI Taxonomy" id="6526"/>
    <lineage>
        <taxon>Eukaryota</taxon>
        <taxon>Metazoa</taxon>
        <taxon>Spiralia</taxon>
        <taxon>Lophotrochozoa</taxon>
        <taxon>Mollusca</taxon>
        <taxon>Gastropoda</taxon>
        <taxon>Heterobranchia</taxon>
        <taxon>Euthyneura</taxon>
        <taxon>Panpulmonata</taxon>
        <taxon>Hygrophila</taxon>
        <taxon>Lymnaeoidea</taxon>
        <taxon>Planorbidae</taxon>
        <taxon>Biomphalaria</taxon>
    </lineage>
</organism>
<keyword evidence="3" id="KW-1003">Cell membrane</keyword>
<dbReference type="OrthoDB" id="6281279at2759"/>
<dbReference type="PROSITE" id="PS50088">
    <property type="entry name" value="ANK_REPEAT"/>
    <property type="match status" value="1"/>
</dbReference>
<feature type="repeat" description="ANK" evidence="10">
    <location>
        <begin position="162"/>
        <end position="194"/>
    </location>
</feature>
<feature type="transmembrane region" description="Helical" evidence="11">
    <location>
        <begin position="397"/>
        <end position="416"/>
    </location>
</feature>
<feature type="transmembrane region" description="Helical" evidence="11">
    <location>
        <begin position="537"/>
        <end position="559"/>
    </location>
</feature>
<evidence type="ECO:0000256" key="6">
    <source>
        <dbReference type="ARBA" id="ARBA00022737"/>
    </source>
</evidence>
<dbReference type="GO" id="GO:0098703">
    <property type="term" value="P:calcium ion import across plasma membrane"/>
    <property type="evidence" value="ECO:0007669"/>
    <property type="project" value="TreeGrafter"/>
</dbReference>
<evidence type="ECO:0000256" key="2">
    <source>
        <dbReference type="ARBA" id="ARBA00022448"/>
    </source>
</evidence>
<feature type="transmembrane region" description="Helical" evidence="11">
    <location>
        <begin position="480"/>
        <end position="498"/>
    </location>
</feature>
<dbReference type="Proteomes" id="UP001165740">
    <property type="component" value="Chromosome 9"/>
</dbReference>
<keyword evidence="2" id="KW-0813">Transport</keyword>
<evidence type="ECO:0000256" key="10">
    <source>
        <dbReference type="PROSITE-ProRule" id="PRU00023"/>
    </source>
</evidence>
<keyword evidence="8" id="KW-0406">Ion transport</keyword>
<reference evidence="13" key="1">
    <citation type="submission" date="2025-08" db="UniProtKB">
        <authorList>
            <consortium name="RefSeq"/>
        </authorList>
    </citation>
    <scope>IDENTIFICATION</scope>
</reference>
<dbReference type="SMART" id="SM00248">
    <property type="entry name" value="ANK"/>
    <property type="match status" value="4"/>
</dbReference>
<dbReference type="GO" id="GO:0005262">
    <property type="term" value="F:calcium channel activity"/>
    <property type="evidence" value="ECO:0007669"/>
    <property type="project" value="UniProtKB-KW"/>
</dbReference>
<evidence type="ECO:0000256" key="11">
    <source>
        <dbReference type="SAM" id="Phobius"/>
    </source>
</evidence>
<dbReference type="InterPro" id="IPR024862">
    <property type="entry name" value="TRPV"/>
</dbReference>
<keyword evidence="5" id="KW-0107">Calcium channel</keyword>
<keyword evidence="6" id="KW-0677">Repeat</keyword>
<dbReference type="PANTHER" id="PTHR10582">
    <property type="entry name" value="TRANSIENT RECEPTOR POTENTIAL ION CHANNEL PROTEIN"/>
    <property type="match status" value="1"/>
</dbReference>
<gene>
    <name evidence="13" type="primary">LOC106058059</name>
</gene>
<dbReference type="SUPFAM" id="SSF48403">
    <property type="entry name" value="Ankyrin repeat"/>
    <property type="match status" value="1"/>
</dbReference>
<keyword evidence="11" id="KW-0812">Transmembrane</keyword>
<evidence type="ECO:0000256" key="9">
    <source>
        <dbReference type="ARBA" id="ARBA00023303"/>
    </source>
</evidence>
<evidence type="ECO:0000256" key="4">
    <source>
        <dbReference type="ARBA" id="ARBA00022568"/>
    </source>
</evidence>
<dbReference type="RefSeq" id="XP_055895834.1">
    <property type="nucleotide sequence ID" value="XM_056039859.1"/>
</dbReference>
<keyword evidence="11" id="KW-0472">Membrane</keyword>
<dbReference type="Pfam" id="PF00023">
    <property type="entry name" value="Ank"/>
    <property type="match status" value="1"/>
</dbReference>
<keyword evidence="11" id="KW-1133">Transmembrane helix</keyword>
<dbReference type="GeneID" id="106058059"/>
<feature type="transmembrane region" description="Helical" evidence="11">
    <location>
        <begin position="608"/>
        <end position="626"/>
    </location>
</feature>
<dbReference type="PANTHER" id="PTHR10582:SF2">
    <property type="entry name" value="INACTIVE"/>
    <property type="match status" value="1"/>
</dbReference>
<feature type="transmembrane region" description="Helical" evidence="11">
    <location>
        <begin position="504"/>
        <end position="525"/>
    </location>
</feature>
<keyword evidence="10" id="KW-0040">ANK repeat</keyword>
<evidence type="ECO:0000256" key="8">
    <source>
        <dbReference type="ARBA" id="ARBA00023065"/>
    </source>
</evidence>
<evidence type="ECO:0000256" key="5">
    <source>
        <dbReference type="ARBA" id="ARBA00022673"/>
    </source>
</evidence>
<keyword evidence="9" id="KW-0407">Ion channel</keyword>
<evidence type="ECO:0000256" key="3">
    <source>
        <dbReference type="ARBA" id="ARBA00022475"/>
    </source>
</evidence>
<evidence type="ECO:0000313" key="12">
    <source>
        <dbReference type="Proteomes" id="UP001165740"/>
    </source>
</evidence>
<comment type="subcellular location">
    <subcellularLocation>
        <location evidence="1">Cell membrane</location>
        <topology evidence="1">Multi-pass membrane protein</topology>
    </subcellularLocation>
</comment>
<keyword evidence="7" id="KW-0106">Calcium</keyword>
<dbReference type="OMA" id="FACITHI"/>
<protein>
    <submittedName>
        <fullName evidence="13">Transient receptor potential cation channel subfamily V member 6-like</fullName>
    </submittedName>
</protein>
<dbReference type="GO" id="GO:0005886">
    <property type="term" value="C:plasma membrane"/>
    <property type="evidence" value="ECO:0007669"/>
    <property type="project" value="UniProtKB-SubCell"/>
</dbReference>
<dbReference type="PROSITE" id="PS50297">
    <property type="entry name" value="ANK_REP_REGION"/>
    <property type="match status" value="1"/>
</dbReference>
<feature type="transmembrane region" description="Helical" evidence="11">
    <location>
        <begin position="436"/>
        <end position="459"/>
    </location>
</feature>
<evidence type="ECO:0000256" key="1">
    <source>
        <dbReference type="ARBA" id="ARBA00004651"/>
    </source>
</evidence>
<evidence type="ECO:0000313" key="13">
    <source>
        <dbReference type="RefSeq" id="XP_055895834.1"/>
    </source>
</evidence>
<keyword evidence="12" id="KW-1185">Reference proteome</keyword>
<dbReference type="InterPro" id="IPR002110">
    <property type="entry name" value="Ankyrin_rpt"/>
</dbReference>
<dbReference type="AlphaFoldDB" id="A0A9W3B8S2"/>
<dbReference type="Gene3D" id="1.25.40.20">
    <property type="entry name" value="Ankyrin repeat-containing domain"/>
    <property type="match status" value="1"/>
</dbReference>
<dbReference type="InterPro" id="IPR036770">
    <property type="entry name" value="Ankyrin_rpt-contain_sf"/>
</dbReference>
<sequence length="697" mass="80476">MFNVKVSSLPKPKDQELQHIYNIIKQNNAVQADIGNKTPQMKNSNETQKTLQDFVDNCSKVEGSIKERLETFRCSADNCDTLLHAAVSCDAPIEFIQCILQHCPDLINTTRRGSYEGQNVLHIAIAKGDIELTNVILEASKSKEMLFAAFAKGSKFKKSILMGETPLSAAVTSLNRKMIGLLLEHGACIDQVNSKGDNVIHTLIKFAKLKREKIPEIIDMLKYFNETKFQIQYANETKDVNDSTITSVDRNDSVAKQQLENSNTSEDIIHRMWFKENRALMTPLKLATILGLHEIFQVMMKMENVFYFPGNFDGANYAHFYDITEIDHIAQSKCTKLRKEKADDFGLIFSIIVFFFPKRPICVIESLCSMKWNDSKPFHEMEILTTIIKRRWKRYRLPFYLFGIVHLCVMFLFSTSSLCKVRVLYSTCDYCPFEKLYSKIVTCILPLYSLFIACTEMYRWFRLKDVLLMFWTKHIDRYNLLYRLSLGLFAFFLVFDFFNSIFEAFYNFIFLAALFSGSFFCLFFFKGFDQLSFFSVVFIEAVSSLFSFGCIISIAYATFTFAMFTVLEGQGHIDEFSDFGNTTLTMFSFMLGIKELTFLNEVDGINRVYVALIYVCFIFITYIYLINSLITLMSGSCGDVFEDRQSVAILQKSSVIIFLDGLFLKRRLPQENISCTHLRENRFYISIETEVANELKD</sequence>